<dbReference type="InterPro" id="IPR043519">
    <property type="entry name" value="NT_sf"/>
</dbReference>
<dbReference type="InterPro" id="IPR025184">
    <property type="entry name" value="AadA_C"/>
</dbReference>
<dbReference type="AlphaFoldDB" id="A0A1A0WEG9"/>
<evidence type="ECO:0000313" key="3">
    <source>
        <dbReference type="EMBL" id="OBB96555.1"/>
    </source>
</evidence>
<proteinExistence type="predicted"/>
<name>A0A1A0WEG9_MYCPR</name>
<keyword evidence="1" id="KW-0808">Transferase</keyword>
<evidence type="ECO:0000256" key="1">
    <source>
        <dbReference type="ARBA" id="ARBA00022679"/>
    </source>
</evidence>
<sequence>MRQVDGQAAAVIATYLDLADQHADGLIEALYLEGSLALGDFQAGTSDIDFIAVTTDQPDSAALDALHHVHEELATRHHRPFFDGIYLTWPQVAAGPTSVHNPPASHEGRFISTSSPEKANPVTWHTLAQHAITCRGPSPSQLDIWTDSTELAAWQNTNLDEYWLRNLTRARRLLNPSSLALLTDYGTVWTVTGIARLHYTIATEKIASKTQAAQYALNTFPQQWHPVIREALRVRTREHSKPLYTNRLRRRRDILSFGHMAITDAHRIYTEHQP</sequence>
<reference evidence="4" key="1">
    <citation type="submission" date="2016-06" db="EMBL/GenBank/DDBJ databases">
        <authorList>
            <person name="Sutton G."/>
            <person name="Brinkac L."/>
            <person name="Sanka R."/>
            <person name="Adams M."/>
            <person name="Lau E."/>
            <person name="Mehaffy C."/>
            <person name="Tameris M."/>
            <person name="Hatherill M."/>
            <person name="Hanekom W."/>
            <person name="Mahomed H."/>
            <person name="Mcshane H."/>
        </authorList>
    </citation>
    <scope>NUCLEOTIDE SEQUENCE [LARGE SCALE GENOMIC DNA]</scope>
    <source>
        <strain evidence="4">852002-10433_SCH5171157</strain>
    </source>
</reference>
<dbReference type="Pfam" id="PF13427">
    <property type="entry name" value="AadA_C"/>
    <property type="match status" value="1"/>
</dbReference>
<dbReference type="OrthoDB" id="4066793at2"/>
<feature type="domain" description="Adenylyltransferase AadA C-terminal" evidence="2">
    <location>
        <begin position="185"/>
        <end position="239"/>
    </location>
</feature>
<dbReference type="CDD" id="cd05403">
    <property type="entry name" value="NT_KNTase_like"/>
    <property type="match status" value="1"/>
</dbReference>
<accession>A0A1A0WEG9</accession>
<evidence type="ECO:0000313" key="4">
    <source>
        <dbReference type="Proteomes" id="UP000094008"/>
    </source>
</evidence>
<protein>
    <recommendedName>
        <fullName evidence="2">Adenylyltransferase AadA C-terminal domain-containing protein</fullName>
    </recommendedName>
</protein>
<evidence type="ECO:0000259" key="2">
    <source>
        <dbReference type="Pfam" id="PF13427"/>
    </source>
</evidence>
<comment type="caution">
    <text evidence="3">The sequence shown here is derived from an EMBL/GenBank/DDBJ whole genome shotgun (WGS) entry which is preliminary data.</text>
</comment>
<gene>
    <name evidence="3" type="ORF">A5779_17080</name>
</gene>
<dbReference type="SUPFAM" id="SSF81301">
    <property type="entry name" value="Nucleotidyltransferase"/>
    <property type="match status" value="1"/>
</dbReference>
<dbReference type="EMBL" id="LZSY01000026">
    <property type="protein sequence ID" value="OBB96555.1"/>
    <property type="molecule type" value="Genomic_DNA"/>
</dbReference>
<dbReference type="Proteomes" id="UP000094008">
    <property type="component" value="Unassembled WGS sequence"/>
</dbReference>
<organism evidence="3 4">
    <name type="scientific">Mycolicibacterium peregrinum</name>
    <name type="common">Mycobacterium peregrinum</name>
    <dbReference type="NCBI Taxonomy" id="43304"/>
    <lineage>
        <taxon>Bacteria</taxon>
        <taxon>Bacillati</taxon>
        <taxon>Actinomycetota</taxon>
        <taxon>Actinomycetes</taxon>
        <taxon>Mycobacteriales</taxon>
        <taxon>Mycobacteriaceae</taxon>
        <taxon>Mycolicibacterium</taxon>
    </lineage>
</organism>
<dbReference type="GO" id="GO:0016740">
    <property type="term" value="F:transferase activity"/>
    <property type="evidence" value="ECO:0007669"/>
    <property type="project" value="UniProtKB-KW"/>
</dbReference>